<evidence type="ECO:0000256" key="6">
    <source>
        <dbReference type="ARBA" id="ARBA00022777"/>
    </source>
</evidence>
<evidence type="ECO:0000256" key="12">
    <source>
        <dbReference type="ARBA" id="ARBA00023136"/>
    </source>
</evidence>
<dbReference type="Pfam" id="PF00486">
    <property type="entry name" value="Trans_reg_C"/>
    <property type="match status" value="1"/>
</dbReference>
<dbReference type="SUPFAM" id="SSF46894">
    <property type="entry name" value="C-terminal effector domain of the bipartite response regulators"/>
    <property type="match status" value="1"/>
</dbReference>
<reference evidence="17 18" key="1">
    <citation type="submission" date="2019-07" db="EMBL/GenBank/DDBJ databases">
        <title>Whole genome shotgun sequence of Novosphingobium sediminis NBRC 106119.</title>
        <authorList>
            <person name="Hosoyama A."/>
            <person name="Uohara A."/>
            <person name="Ohji S."/>
            <person name="Ichikawa N."/>
        </authorList>
    </citation>
    <scope>NUCLEOTIDE SEQUENCE [LARGE SCALE GENOMIC DNA]</scope>
    <source>
        <strain evidence="17 18">NBRC 106119</strain>
    </source>
</reference>
<evidence type="ECO:0000256" key="2">
    <source>
        <dbReference type="ARBA" id="ARBA00022553"/>
    </source>
</evidence>
<dbReference type="SMART" id="SM00862">
    <property type="entry name" value="Trans_reg_C"/>
    <property type="match status" value="1"/>
</dbReference>
<dbReference type="Proteomes" id="UP000321464">
    <property type="component" value="Unassembled WGS sequence"/>
</dbReference>
<protein>
    <recommendedName>
        <fullName evidence="16">OmpR/PhoB-type domain-containing protein</fullName>
    </recommendedName>
</protein>
<keyword evidence="13" id="KW-0804">Transcription</keyword>
<sequence length="440" mass="46883">MSPPVPPFIPAPPRRAWQGSGIVLAMFALATAIGLIAESRWGSFPVVLLYLPPVLAAATFAGRWQALLAAVAATLAYNFFFTEPTYTLLVRDPGDLLTVAMLLTVGLVTSHLVTSLRVQGELAAFHASRNATIAGFARRLLSCADDKAIAAVAAGELARIFDCHACVVAGRPEVRLLGGVDRLSEADLAVAAQALENGVPAGRHISGGSLTDWQFHPVRAAAGTLAVIGLARSDGMPPVEAEGLSLLENLFDQAALALERARLESVGRENVVLRERDDLRSALLGSIGNDIRPRLHGIAAGLRKLQRAGQADGEVLHEVAGETARLTGFIDNLADLDLAQNQDPILVGAVAIDLYRRTVTRGGEPVHLTPKEFAVIAELARNAGRVLTHRYMLRAVWGPAHEDHVDYLRVAVSALRKKLGDEVIVNEPAVGYRLAVQSAQ</sequence>
<keyword evidence="7" id="KW-0067">ATP-binding</keyword>
<evidence type="ECO:0000256" key="10">
    <source>
        <dbReference type="ARBA" id="ARBA00023015"/>
    </source>
</evidence>
<dbReference type="GO" id="GO:0006355">
    <property type="term" value="P:regulation of DNA-templated transcription"/>
    <property type="evidence" value="ECO:0007669"/>
    <property type="project" value="InterPro"/>
</dbReference>
<dbReference type="InterPro" id="IPR038318">
    <property type="entry name" value="KdpD_sf"/>
</dbReference>
<evidence type="ECO:0000256" key="9">
    <source>
        <dbReference type="ARBA" id="ARBA00023012"/>
    </source>
</evidence>
<keyword evidence="4 15" id="KW-0812">Transmembrane</keyword>
<dbReference type="Pfam" id="PF13493">
    <property type="entry name" value="DUF4118"/>
    <property type="match status" value="1"/>
</dbReference>
<evidence type="ECO:0000313" key="18">
    <source>
        <dbReference type="Proteomes" id="UP000321464"/>
    </source>
</evidence>
<comment type="subcellular location">
    <subcellularLocation>
        <location evidence="1">Membrane</location>
        <topology evidence="1">Multi-pass membrane protein</topology>
    </subcellularLocation>
</comment>
<evidence type="ECO:0000256" key="15">
    <source>
        <dbReference type="SAM" id="Phobius"/>
    </source>
</evidence>
<dbReference type="InterPro" id="IPR016032">
    <property type="entry name" value="Sig_transdc_resp-reg_C-effctor"/>
</dbReference>
<keyword evidence="5" id="KW-0547">Nucleotide-binding</keyword>
<keyword evidence="8 15" id="KW-1133">Transmembrane helix</keyword>
<dbReference type="InterPro" id="IPR052023">
    <property type="entry name" value="Histidine_kinase_KdpD"/>
</dbReference>
<feature type="DNA-binding region" description="OmpR/PhoB-type" evidence="14">
    <location>
        <begin position="342"/>
        <end position="436"/>
    </location>
</feature>
<evidence type="ECO:0000256" key="3">
    <source>
        <dbReference type="ARBA" id="ARBA00022679"/>
    </source>
</evidence>
<evidence type="ECO:0000256" key="5">
    <source>
        <dbReference type="ARBA" id="ARBA00022741"/>
    </source>
</evidence>
<comment type="caution">
    <text evidence="17">The sequence shown here is derived from an EMBL/GenBank/DDBJ whole genome shotgun (WGS) entry which is preliminary data.</text>
</comment>
<dbReference type="InterPro" id="IPR029016">
    <property type="entry name" value="GAF-like_dom_sf"/>
</dbReference>
<evidence type="ECO:0000259" key="16">
    <source>
        <dbReference type="PROSITE" id="PS51755"/>
    </source>
</evidence>
<keyword evidence="6" id="KW-0418">Kinase</keyword>
<keyword evidence="12 15" id="KW-0472">Membrane</keyword>
<dbReference type="GO" id="GO:0000155">
    <property type="term" value="F:phosphorelay sensor kinase activity"/>
    <property type="evidence" value="ECO:0007669"/>
    <property type="project" value="TreeGrafter"/>
</dbReference>
<gene>
    <name evidence="17" type="ORF">NSE01_11290</name>
</gene>
<dbReference type="PANTHER" id="PTHR45569">
    <property type="entry name" value="SENSOR PROTEIN KDPD"/>
    <property type="match status" value="1"/>
</dbReference>
<name>A0A512AHY9_9SPHN</name>
<feature type="transmembrane region" description="Helical" evidence="15">
    <location>
        <begin position="49"/>
        <end position="76"/>
    </location>
</feature>
<dbReference type="Gene3D" id="1.20.120.620">
    <property type="entry name" value="Backbone structure of the membrane domain of e. Coli histidine kinase receptor kdpd"/>
    <property type="match status" value="1"/>
</dbReference>
<feature type="transmembrane region" description="Helical" evidence="15">
    <location>
        <begin position="96"/>
        <end position="116"/>
    </location>
</feature>
<organism evidence="17 18">
    <name type="scientific">Novosphingobium sediminis</name>
    <dbReference type="NCBI Taxonomy" id="707214"/>
    <lineage>
        <taxon>Bacteria</taxon>
        <taxon>Pseudomonadati</taxon>
        <taxon>Pseudomonadota</taxon>
        <taxon>Alphaproteobacteria</taxon>
        <taxon>Sphingomonadales</taxon>
        <taxon>Sphingomonadaceae</taxon>
        <taxon>Novosphingobium</taxon>
    </lineage>
</organism>
<dbReference type="AlphaFoldDB" id="A0A512AHY9"/>
<keyword evidence="3" id="KW-0808">Transferase</keyword>
<evidence type="ECO:0000313" key="17">
    <source>
        <dbReference type="EMBL" id="GEN99296.1"/>
    </source>
</evidence>
<dbReference type="Gene3D" id="3.30.450.40">
    <property type="match status" value="1"/>
</dbReference>
<dbReference type="GO" id="GO:0003677">
    <property type="term" value="F:DNA binding"/>
    <property type="evidence" value="ECO:0007669"/>
    <property type="project" value="UniProtKB-UniRule"/>
</dbReference>
<dbReference type="Gene3D" id="1.10.10.10">
    <property type="entry name" value="Winged helix-like DNA-binding domain superfamily/Winged helix DNA-binding domain"/>
    <property type="match status" value="1"/>
</dbReference>
<evidence type="ECO:0000256" key="8">
    <source>
        <dbReference type="ARBA" id="ARBA00022989"/>
    </source>
</evidence>
<dbReference type="GO" id="GO:0005886">
    <property type="term" value="C:plasma membrane"/>
    <property type="evidence" value="ECO:0007669"/>
    <property type="project" value="TreeGrafter"/>
</dbReference>
<dbReference type="InterPro" id="IPR036388">
    <property type="entry name" value="WH-like_DNA-bd_sf"/>
</dbReference>
<feature type="domain" description="OmpR/PhoB-type" evidence="16">
    <location>
        <begin position="342"/>
        <end position="436"/>
    </location>
</feature>
<dbReference type="InterPro" id="IPR025201">
    <property type="entry name" value="KdpD_TM"/>
</dbReference>
<evidence type="ECO:0000256" key="1">
    <source>
        <dbReference type="ARBA" id="ARBA00004141"/>
    </source>
</evidence>
<evidence type="ECO:0000256" key="11">
    <source>
        <dbReference type="ARBA" id="ARBA00023125"/>
    </source>
</evidence>
<dbReference type="PROSITE" id="PS51755">
    <property type="entry name" value="OMPR_PHOB"/>
    <property type="match status" value="1"/>
</dbReference>
<evidence type="ECO:0000256" key="14">
    <source>
        <dbReference type="PROSITE-ProRule" id="PRU01091"/>
    </source>
</evidence>
<evidence type="ECO:0000256" key="7">
    <source>
        <dbReference type="ARBA" id="ARBA00022840"/>
    </source>
</evidence>
<dbReference type="RefSeq" id="WP_170233768.1">
    <property type="nucleotide sequence ID" value="NZ_BJYR01000007.1"/>
</dbReference>
<dbReference type="CDD" id="cd00383">
    <property type="entry name" value="trans_reg_C"/>
    <property type="match status" value="1"/>
</dbReference>
<dbReference type="PANTHER" id="PTHR45569:SF1">
    <property type="entry name" value="SENSOR PROTEIN KDPD"/>
    <property type="match status" value="1"/>
</dbReference>
<dbReference type="EMBL" id="BJYR01000007">
    <property type="protein sequence ID" value="GEN99296.1"/>
    <property type="molecule type" value="Genomic_DNA"/>
</dbReference>
<keyword evidence="2" id="KW-0597">Phosphoprotein</keyword>
<accession>A0A512AHY9</accession>
<keyword evidence="10" id="KW-0805">Transcription regulation</keyword>
<dbReference type="GO" id="GO:0005524">
    <property type="term" value="F:ATP binding"/>
    <property type="evidence" value="ECO:0007669"/>
    <property type="project" value="UniProtKB-KW"/>
</dbReference>
<dbReference type="InterPro" id="IPR001867">
    <property type="entry name" value="OmpR/PhoB-type_DNA-bd"/>
</dbReference>
<keyword evidence="11 14" id="KW-0238">DNA-binding</keyword>
<evidence type="ECO:0000256" key="13">
    <source>
        <dbReference type="ARBA" id="ARBA00023163"/>
    </source>
</evidence>
<feature type="transmembrane region" description="Helical" evidence="15">
    <location>
        <begin position="16"/>
        <end position="37"/>
    </location>
</feature>
<evidence type="ECO:0000256" key="4">
    <source>
        <dbReference type="ARBA" id="ARBA00022692"/>
    </source>
</evidence>
<proteinExistence type="predicted"/>
<keyword evidence="18" id="KW-1185">Reference proteome</keyword>
<keyword evidence="9" id="KW-0902">Two-component regulatory system</keyword>